<accession>A0A1J7IEE7</accession>
<keyword evidence="5" id="KW-1185">Reference proteome</keyword>
<keyword evidence="4" id="KW-0378">Hydrolase</keyword>
<feature type="domain" description="DNA2/NAM7 helicase-like C-terminal" evidence="3">
    <location>
        <begin position="570"/>
        <end position="754"/>
    </location>
</feature>
<dbReference type="STRING" id="1408157.A0A1J7IEE7"/>
<keyword evidence="1" id="KW-0067">ATP-binding</keyword>
<dbReference type="PANTHER" id="PTHR10887">
    <property type="entry name" value="DNA2/NAM7 HELICASE FAMILY"/>
    <property type="match status" value="1"/>
</dbReference>
<dbReference type="Gene3D" id="3.40.50.300">
    <property type="entry name" value="P-loop containing nucleotide triphosphate hydrolases"/>
    <property type="match status" value="2"/>
</dbReference>
<keyword evidence="1" id="KW-0347">Helicase</keyword>
<feature type="domain" description="DNA2/NAM7 helicase helicase" evidence="2">
    <location>
        <begin position="302"/>
        <end position="388"/>
    </location>
</feature>
<dbReference type="GO" id="GO:0004386">
    <property type="term" value="F:helicase activity"/>
    <property type="evidence" value="ECO:0007669"/>
    <property type="project" value="InterPro"/>
</dbReference>
<dbReference type="InterPro" id="IPR045055">
    <property type="entry name" value="DNA2/NAM7-like"/>
</dbReference>
<dbReference type="OrthoDB" id="6513042at2759"/>
<proteinExistence type="predicted"/>
<dbReference type="InterPro" id="IPR041677">
    <property type="entry name" value="DNA2/NAM7_AAA_11"/>
</dbReference>
<evidence type="ECO:0000259" key="3">
    <source>
        <dbReference type="Pfam" id="PF13087"/>
    </source>
</evidence>
<name>A0A1J7IEE7_9PEZI</name>
<dbReference type="GO" id="GO:0005829">
    <property type="term" value="C:cytosol"/>
    <property type="evidence" value="ECO:0007669"/>
    <property type="project" value="TreeGrafter"/>
</dbReference>
<feature type="non-terminal residue" evidence="4">
    <location>
        <position position="760"/>
    </location>
</feature>
<sequence length="760" mass="85091">ATSSKDDHAPGFDVYATPFVQQAVKVVNSSQGIVIETRPIRSLDLTEYANATLGQLLLPQVPRPIDLDPAVLPSSWKLAPATYEVYFRSWLNSEISCQKKENDTYSLYECTAVVTFARKANDPATCTIVVPGLREYSPYIEEDDVVELRQLRYEPSGNNMVTLVRQMPPWTGIIYRGRVSAVVRAKEVLVLQVNGLAPHTAELWRPHGTYYGLSTEHKLVFNVQFPVPDERYRPMIHVLPHIQVALKSAALNTMQQADSAGTVGTKVFHYWVQSMLFPTEADCDQQSNLHSGNFNQTFVDEKLNWEQKNAVENVCLQNYGTVPYIISGPPGTGKTKTLIETALQLLKNVEQVSHILICAPSEPATDTLADRLRLHLAPHEMLRLNRPQRAFSEVIDELLPYCYVSESMFALPPFAELMKYKVVVTSCRDASLLMYSRMTNSDLYAVEYGLSELIHPSSHKTPSEVKLHWTALLLDEAAQALEPEALLPMHVVSPPQRAPKLAFTPLVVMAGDECQLGPRTSSPKTPLKQSLFARLFSRPVYADHPLARGKTGQAPPPLTKSMLPILRPAFTNLIRNYRSHPAILAVPSSLFYFDTLQSEALPSTTMTLANWSGWHGRKWPVLFHHNPSPDDLERDGGGWFNKGEIQLACGYAARLSHYLGRQQEVCIMSPFKSQVRLLRQKARTDTMGLRDVNIGPTEAFQGLEHGVVILCVTRSSKRFVEKDKELSWGIIGQPNKMNVALTRAKYGLIIIGNRDVLVDD</sequence>
<protein>
    <submittedName>
        <fullName evidence="4">p-loop containing nucleoside triphosphate hydrolase protein</fullName>
    </submittedName>
</protein>
<dbReference type="AlphaFoldDB" id="A0A1J7IEE7"/>
<dbReference type="Pfam" id="PF13087">
    <property type="entry name" value="AAA_12"/>
    <property type="match status" value="1"/>
</dbReference>
<reference evidence="4 5" key="1">
    <citation type="submission" date="2016-10" db="EMBL/GenBank/DDBJ databases">
        <title>Draft genome sequence of Coniochaeta ligniaria NRRL30616, a lignocellulolytic fungus for bioabatement of inhibitors in plant biomass hydrolysates.</title>
        <authorList>
            <consortium name="DOE Joint Genome Institute"/>
            <person name="Jimenez D.J."/>
            <person name="Hector R.E."/>
            <person name="Riley R."/>
            <person name="Sun H."/>
            <person name="Grigoriev I.V."/>
            <person name="Van Elsas J.D."/>
            <person name="Nichols N.N."/>
        </authorList>
    </citation>
    <scope>NUCLEOTIDE SEQUENCE [LARGE SCALE GENOMIC DNA]</scope>
    <source>
        <strain evidence="4 5">NRRL 30616</strain>
    </source>
</reference>
<keyword evidence="1" id="KW-0547">Nucleotide-binding</keyword>
<dbReference type="Pfam" id="PF13086">
    <property type="entry name" value="AAA_11"/>
    <property type="match status" value="1"/>
</dbReference>
<organism evidence="4 5">
    <name type="scientific">Coniochaeta ligniaria NRRL 30616</name>
    <dbReference type="NCBI Taxonomy" id="1408157"/>
    <lineage>
        <taxon>Eukaryota</taxon>
        <taxon>Fungi</taxon>
        <taxon>Dikarya</taxon>
        <taxon>Ascomycota</taxon>
        <taxon>Pezizomycotina</taxon>
        <taxon>Sordariomycetes</taxon>
        <taxon>Sordariomycetidae</taxon>
        <taxon>Coniochaetales</taxon>
        <taxon>Coniochaetaceae</taxon>
        <taxon>Coniochaeta</taxon>
    </lineage>
</organism>
<dbReference type="GO" id="GO:0035194">
    <property type="term" value="P:regulatory ncRNA-mediated post-transcriptional gene silencing"/>
    <property type="evidence" value="ECO:0007669"/>
    <property type="project" value="TreeGrafter"/>
</dbReference>
<dbReference type="PANTHER" id="PTHR10887:SF322">
    <property type="entry name" value="HELICASE MOV-10"/>
    <property type="match status" value="1"/>
</dbReference>
<feature type="non-terminal residue" evidence="4">
    <location>
        <position position="1"/>
    </location>
</feature>
<dbReference type="EMBL" id="KV875101">
    <property type="protein sequence ID" value="OIW25659.1"/>
    <property type="molecule type" value="Genomic_DNA"/>
</dbReference>
<evidence type="ECO:0000256" key="1">
    <source>
        <dbReference type="ARBA" id="ARBA00022806"/>
    </source>
</evidence>
<evidence type="ECO:0000313" key="4">
    <source>
        <dbReference type="EMBL" id="OIW25659.1"/>
    </source>
</evidence>
<evidence type="ECO:0000313" key="5">
    <source>
        <dbReference type="Proteomes" id="UP000182658"/>
    </source>
</evidence>
<dbReference type="InterPro" id="IPR041679">
    <property type="entry name" value="DNA2/NAM7-like_C"/>
</dbReference>
<dbReference type="SUPFAM" id="SSF52540">
    <property type="entry name" value="P-loop containing nucleoside triphosphate hydrolases"/>
    <property type="match status" value="1"/>
</dbReference>
<gene>
    <name evidence="4" type="ORF">CONLIGDRAFT_550857</name>
</gene>
<dbReference type="Proteomes" id="UP000182658">
    <property type="component" value="Unassembled WGS sequence"/>
</dbReference>
<dbReference type="InterPro" id="IPR047187">
    <property type="entry name" value="SF1_C_Upf1"/>
</dbReference>
<dbReference type="CDD" id="cd18808">
    <property type="entry name" value="SF1_C_Upf1"/>
    <property type="match status" value="1"/>
</dbReference>
<evidence type="ECO:0000259" key="2">
    <source>
        <dbReference type="Pfam" id="PF13086"/>
    </source>
</evidence>
<dbReference type="GO" id="GO:0016787">
    <property type="term" value="F:hydrolase activity"/>
    <property type="evidence" value="ECO:0007669"/>
    <property type="project" value="UniProtKB-KW"/>
</dbReference>
<dbReference type="InParanoid" id="A0A1J7IEE7"/>
<dbReference type="InterPro" id="IPR027417">
    <property type="entry name" value="P-loop_NTPase"/>
</dbReference>